<dbReference type="NCBIfam" id="TIGR01569">
    <property type="entry name" value="A_tha_TIGR01569"/>
    <property type="match status" value="1"/>
</dbReference>
<keyword evidence="6 8" id="KW-1133">Transmembrane helix</keyword>
<feature type="transmembrane region" description="Helical" evidence="8">
    <location>
        <begin position="37"/>
        <end position="56"/>
    </location>
</feature>
<feature type="transmembrane region" description="Helical" evidence="8">
    <location>
        <begin position="168"/>
        <end position="196"/>
    </location>
</feature>
<organism evidence="11">
    <name type="scientific">Daucus carota subsp. sativus</name>
    <name type="common">Carrot</name>
    <dbReference type="NCBI Taxonomy" id="79200"/>
    <lineage>
        <taxon>Eukaryota</taxon>
        <taxon>Viridiplantae</taxon>
        <taxon>Streptophyta</taxon>
        <taxon>Embryophyta</taxon>
        <taxon>Tracheophyta</taxon>
        <taxon>Spermatophyta</taxon>
        <taxon>Magnoliopsida</taxon>
        <taxon>eudicotyledons</taxon>
        <taxon>Gunneridae</taxon>
        <taxon>Pentapetalae</taxon>
        <taxon>asterids</taxon>
        <taxon>campanulids</taxon>
        <taxon>Apiales</taxon>
        <taxon>Apiaceae</taxon>
        <taxon>Apioideae</taxon>
        <taxon>Scandiceae</taxon>
        <taxon>Daucinae</taxon>
        <taxon>Daucus</taxon>
        <taxon>Daucus sect. Daucus</taxon>
    </lineage>
</organism>
<dbReference type="AlphaFoldDB" id="A0A169WQL7"/>
<feature type="transmembrane region" description="Helical" evidence="8">
    <location>
        <begin position="83"/>
        <end position="110"/>
    </location>
</feature>
<dbReference type="InterPro" id="IPR044173">
    <property type="entry name" value="CASPL"/>
</dbReference>
<reference evidence="11" key="1">
    <citation type="journal article" date="2016" name="Nat. Genet.">
        <title>A high-quality carrot genome assembly provides new insights into carotenoid accumulation and asterid genome evolution.</title>
        <authorList>
            <person name="Iorizzo M."/>
            <person name="Ellison S."/>
            <person name="Senalik D."/>
            <person name="Zeng P."/>
            <person name="Satapoomin P."/>
            <person name="Huang J."/>
            <person name="Bowman M."/>
            <person name="Iovene M."/>
            <person name="Sanseverino W."/>
            <person name="Cavagnaro P."/>
            <person name="Yildiz M."/>
            <person name="Macko-Podgorni A."/>
            <person name="Moranska E."/>
            <person name="Grzebelus E."/>
            <person name="Grzebelus D."/>
            <person name="Ashrafi H."/>
            <person name="Zheng Z."/>
            <person name="Cheng S."/>
            <person name="Spooner D."/>
            <person name="Van Deynze A."/>
            <person name="Simon P."/>
        </authorList>
    </citation>
    <scope>NUCLEOTIDE SEQUENCE [LARGE SCALE GENOMIC DNA]</scope>
    <source>
        <tissue evidence="11">Leaf</tissue>
    </source>
</reference>
<evidence type="ECO:0000256" key="6">
    <source>
        <dbReference type="ARBA" id="ARBA00022989"/>
    </source>
</evidence>
<dbReference type="InterPro" id="IPR006459">
    <property type="entry name" value="CASP/CASPL"/>
</dbReference>
<evidence type="ECO:0000256" key="4">
    <source>
        <dbReference type="ARBA" id="ARBA00022475"/>
    </source>
</evidence>
<dbReference type="Proteomes" id="UP000077755">
    <property type="component" value="Chromosome 1"/>
</dbReference>
<keyword evidence="4 8" id="KW-1003">Cell membrane</keyword>
<dbReference type="OMA" id="RHIGSSI"/>
<name>A0A169WQL7_DAUCS</name>
<evidence type="ECO:0000256" key="7">
    <source>
        <dbReference type="ARBA" id="ARBA00023136"/>
    </source>
</evidence>
<keyword evidence="5 8" id="KW-0812">Transmembrane</keyword>
<dbReference type="Gramene" id="KZN09789">
    <property type="protein sequence ID" value="KZN09789"/>
    <property type="gene ID" value="DCAR_002445"/>
</dbReference>
<comment type="similarity">
    <text evidence="2 8">Belongs to the Casparian strip membrane proteins (CASP) family.</text>
</comment>
<dbReference type="PANTHER" id="PTHR36488:SF8">
    <property type="entry name" value="CASP-LIKE PROTEIN 1U1"/>
    <property type="match status" value="1"/>
</dbReference>
<dbReference type="STRING" id="79200.A0A169WQL7"/>
<evidence type="ECO:0000256" key="1">
    <source>
        <dbReference type="ARBA" id="ARBA00004651"/>
    </source>
</evidence>
<feature type="region of interest" description="Disordered" evidence="9">
    <location>
        <begin position="1"/>
        <end position="26"/>
    </location>
</feature>
<evidence type="ECO:0000256" key="8">
    <source>
        <dbReference type="RuleBase" id="RU361233"/>
    </source>
</evidence>
<sequence length="201" mass="21164">MASTDKPDVENVAAPAPEKGAAAPEVPPRSSLTVVEVVLRVLLFVTTLTAVVVMVTSKQTEWVPVPVPPFRRLNSARWTDSPALVYFVAALSVAGLYSIISTLFSISALSKPGNWKFLVSHFVLLDVLLLGIIASAAGAAGAVAYVGLKGNSHSGWVKICTIYDTYCAHVASSVGVAMVAAFVLVLLILLSVFALIKKSLK</sequence>
<evidence type="ECO:0000256" key="5">
    <source>
        <dbReference type="ARBA" id="ARBA00022692"/>
    </source>
</evidence>
<dbReference type="KEGG" id="dcr:108226361"/>
<evidence type="ECO:0000313" key="11">
    <source>
        <dbReference type="EMBL" id="KZN09789.1"/>
    </source>
</evidence>
<keyword evidence="7 8" id="KW-0472">Membrane</keyword>
<keyword evidence="13" id="KW-1185">Reference proteome</keyword>
<evidence type="ECO:0000256" key="9">
    <source>
        <dbReference type="SAM" id="MobiDB-lite"/>
    </source>
</evidence>
<accession>A0A169WQL7</accession>
<dbReference type="PANTHER" id="PTHR36488">
    <property type="entry name" value="CASP-LIKE PROTEIN 1U1"/>
    <property type="match status" value="1"/>
</dbReference>
<evidence type="ECO:0000313" key="13">
    <source>
        <dbReference type="Proteomes" id="UP000077755"/>
    </source>
</evidence>
<protein>
    <recommendedName>
        <fullName evidence="8">CASP-like protein</fullName>
    </recommendedName>
</protein>
<feature type="domain" description="Casparian strip membrane protein" evidence="10">
    <location>
        <begin position="30"/>
        <end position="182"/>
    </location>
</feature>
<dbReference type="InterPro" id="IPR006702">
    <property type="entry name" value="CASP_dom"/>
</dbReference>
<evidence type="ECO:0000256" key="3">
    <source>
        <dbReference type="ARBA" id="ARBA00011489"/>
    </source>
</evidence>
<evidence type="ECO:0000256" key="2">
    <source>
        <dbReference type="ARBA" id="ARBA00007651"/>
    </source>
</evidence>
<dbReference type="EMBL" id="CP093343">
    <property type="protein sequence ID" value="WOG83370.1"/>
    <property type="molecule type" value="Genomic_DNA"/>
</dbReference>
<evidence type="ECO:0000259" key="10">
    <source>
        <dbReference type="Pfam" id="PF04535"/>
    </source>
</evidence>
<comment type="subcellular location">
    <subcellularLocation>
        <location evidence="1 8">Cell membrane</location>
        <topology evidence="1 8">Multi-pass membrane protein</topology>
    </subcellularLocation>
</comment>
<proteinExistence type="inferred from homology"/>
<dbReference type="GO" id="GO:0005886">
    <property type="term" value="C:plasma membrane"/>
    <property type="evidence" value="ECO:0007669"/>
    <property type="project" value="UniProtKB-SubCell"/>
</dbReference>
<dbReference type="EMBL" id="LNRQ01000001">
    <property type="protein sequence ID" value="KZN09789.1"/>
    <property type="molecule type" value="Genomic_DNA"/>
</dbReference>
<feature type="compositionally biased region" description="Low complexity" evidence="9">
    <location>
        <begin position="12"/>
        <end position="24"/>
    </location>
</feature>
<dbReference type="Pfam" id="PF04535">
    <property type="entry name" value="CASP_dom"/>
    <property type="match status" value="1"/>
</dbReference>
<feature type="transmembrane region" description="Helical" evidence="8">
    <location>
        <begin position="122"/>
        <end position="148"/>
    </location>
</feature>
<comment type="subunit">
    <text evidence="3 8">Homodimer and heterodimers.</text>
</comment>
<gene>
    <name evidence="11" type="ORF">DCAR_002445</name>
    <name evidence="12" type="ORF">DCAR_0102545</name>
</gene>
<evidence type="ECO:0000313" key="12">
    <source>
        <dbReference type="EMBL" id="WOG83370.1"/>
    </source>
</evidence>
<dbReference type="OrthoDB" id="912935at2759"/>
<reference evidence="12" key="2">
    <citation type="submission" date="2022-03" db="EMBL/GenBank/DDBJ databases">
        <title>Draft title - Genomic analysis of global carrot germplasm unveils the trajectory of domestication and the origin of high carotenoid orange carrot.</title>
        <authorList>
            <person name="Iorizzo M."/>
            <person name="Ellison S."/>
            <person name="Senalik D."/>
            <person name="Macko-Podgorni A."/>
            <person name="Grzebelus D."/>
            <person name="Bostan H."/>
            <person name="Rolling W."/>
            <person name="Curaba J."/>
            <person name="Simon P."/>
        </authorList>
    </citation>
    <scope>NUCLEOTIDE SEQUENCE</scope>
    <source>
        <tissue evidence="12">Leaf</tissue>
    </source>
</reference>